<dbReference type="GO" id="GO:0050163">
    <property type="term" value="F:oxaloacetate tautomerase activity"/>
    <property type="evidence" value="ECO:0007669"/>
    <property type="project" value="UniProtKB-ARBA"/>
</dbReference>
<comment type="similarity">
    <text evidence="1">Belongs to the FAH family.</text>
</comment>
<dbReference type="InterPro" id="IPR036663">
    <property type="entry name" value="Fumarylacetoacetase_C_sf"/>
</dbReference>
<dbReference type="PANTHER" id="PTHR11820">
    <property type="entry name" value="ACYLPYRUVASE"/>
    <property type="match status" value="1"/>
</dbReference>
<proteinExistence type="inferred from homology"/>
<evidence type="ECO:0000256" key="2">
    <source>
        <dbReference type="ARBA" id="ARBA00022723"/>
    </source>
</evidence>
<dbReference type="Pfam" id="PF01557">
    <property type="entry name" value="FAA_hydrolase"/>
    <property type="match status" value="1"/>
</dbReference>
<dbReference type="EMBL" id="CDPU01000029">
    <property type="protein sequence ID" value="CEO52494.1"/>
    <property type="molecule type" value="Genomic_DNA"/>
</dbReference>
<dbReference type="FunFam" id="3.90.850.10:FF:000002">
    <property type="entry name" value="2-hydroxyhepta-2,4-diene-1,7-dioate isomerase"/>
    <property type="match status" value="1"/>
</dbReference>
<feature type="domain" description="Fumarylacetoacetase-like C-terminal" evidence="3">
    <location>
        <begin position="68"/>
        <end position="274"/>
    </location>
</feature>
<reference evidence="4" key="1">
    <citation type="submission" date="2015-01" db="EMBL/GenBank/DDBJ databases">
        <authorList>
            <person name="Durling Mikael"/>
        </authorList>
    </citation>
    <scope>NUCLEOTIDE SEQUENCE</scope>
</reference>
<dbReference type="PANTHER" id="PTHR11820:SF7">
    <property type="entry name" value="ACYLPYRUVASE FAHD1, MITOCHONDRIAL"/>
    <property type="match status" value="1"/>
</dbReference>
<dbReference type="Gene3D" id="3.90.850.10">
    <property type="entry name" value="Fumarylacetoacetase-like, C-terminal domain"/>
    <property type="match status" value="1"/>
</dbReference>
<dbReference type="GO" id="GO:0018773">
    <property type="term" value="F:acetylpyruvate hydrolase activity"/>
    <property type="evidence" value="ECO:0007669"/>
    <property type="project" value="TreeGrafter"/>
</dbReference>
<dbReference type="AlphaFoldDB" id="A0A0B7K5L5"/>
<sequence length="276" mass="30083">MSFDRLIRFVDEEGRKSFGDLDKALSAKDIIGSEVQVLVGTFQYGFTKTSEKRKVKKLLCPLPDTPAVLCVGLNYKLHSNETNFVIPTKPVIFMTPNERLTGPLDDVIAHDDAQPMLDYEGELTFVLSKDAKDVKEEDALDYVLGYTVGNDVSARSLVPVEVSGGQMGYSKSFDTFGPIGPAITSAKLIPDPQALRLVTKVNGQIRQDVSTSEMIFSVKQLIAYGSKNRTLKKGTVIMTGTPNGVGWFSDGLLGHGDVVDIEISDLGSISNKVVFK</sequence>
<keyword evidence="2" id="KW-0479">Metal-binding</keyword>
<dbReference type="GO" id="GO:0046872">
    <property type="term" value="F:metal ion binding"/>
    <property type="evidence" value="ECO:0007669"/>
    <property type="project" value="UniProtKB-KW"/>
</dbReference>
<dbReference type="SUPFAM" id="SSF56529">
    <property type="entry name" value="FAH"/>
    <property type="match status" value="1"/>
</dbReference>
<dbReference type="InterPro" id="IPR011234">
    <property type="entry name" value="Fumarylacetoacetase-like_C"/>
</dbReference>
<evidence type="ECO:0000259" key="3">
    <source>
        <dbReference type="Pfam" id="PF01557"/>
    </source>
</evidence>
<dbReference type="GO" id="GO:0006107">
    <property type="term" value="P:oxaloacetate metabolic process"/>
    <property type="evidence" value="ECO:0007669"/>
    <property type="project" value="UniProtKB-ARBA"/>
</dbReference>
<accession>A0A0B7K5L5</accession>
<gene>
    <name evidence="4" type="ORF">BN869_000008552_1</name>
</gene>
<name>A0A0B7K5L5_BIOOC</name>
<organism evidence="4">
    <name type="scientific">Bionectria ochroleuca</name>
    <name type="common">Gliocladium roseum</name>
    <dbReference type="NCBI Taxonomy" id="29856"/>
    <lineage>
        <taxon>Eukaryota</taxon>
        <taxon>Fungi</taxon>
        <taxon>Dikarya</taxon>
        <taxon>Ascomycota</taxon>
        <taxon>Pezizomycotina</taxon>
        <taxon>Sordariomycetes</taxon>
        <taxon>Hypocreomycetidae</taxon>
        <taxon>Hypocreales</taxon>
        <taxon>Bionectriaceae</taxon>
        <taxon>Clonostachys</taxon>
    </lineage>
</organism>
<evidence type="ECO:0000313" key="4">
    <source>
        <dbReference type="EMBL" id="CEO52494.1"/>
    </source>
</evidence>
<protein>
    <recommendedName>
        <fullName evidence="3">Fumarylacetoacetase-like C-terminal domain-containing protein</fullName>
    </recommendedName>
</protein>
<evidence type="ECO:0000256" key="1">
    <source>
        <dbReference type="ARBA" id="ARBA00010211"/>
    </source>
</evidence>